<comment type="caution">
    <text evidence="2">The sequence shown here is derived from an EMBL/GenBank/DDBJ whole genome shotgun (WGS) entry which is preliminary data.</text>
</comment>
<dbReference type="InterPro" id="IPR002083">
    <property type="entry name" value="MATH/TRAF_dom"/>
</dbReference>
<dbReference type="PROSITE" id="PS50144">
    <property type="entry name" value="MATH"/>
    <property type="match status" value="2"/>
</dbReference>
<dbReference type="Gene3D" id="2.60.210.10">
    <property type="entry name" value="Apoptosis, Tumor Necrosis Factor Receptor Associated Protein 2, Chain A"/>
    <property type="match status" value="2"/>
</dbReference>
<dbReference type="Proteomes" id="UP001396334">
    <property type="component" value="Unassembled WGS sequence"/>
</dbReference>
<dbReference type="Pfam" id="PF22486">
    <property type="entry name" value="MATH_2"/>
    <property type="match status" value="2"/>
</dbReference>
<proteinExistence type="predicted"/>
<evidence type="ECO:0000259" key="1">
    <source>
        <dbReference type="PROSITE" id="PS50144"/>
    </source>
</evidence>
<keyword evidence="3" id="KW-1185">Reference proteome</keyword>
<dbReference type="PANTHER" id="PTHR46162">
    <property type="entry name" value="TRAF-LIKE FAMILY PROTEIN"/>
    <property type="match status" value="1"/>
</dbReference>
<dbReference type="EMBL" id="JBBPBN010000022">
    <property type="protein sequence ID" value="KAK9012521.1"/>
    <property type="molecule type" value="Genomic_DNA"/>
</dbReference>
<accession>A0ABR2RHW7</accession>
<name>A0ABR2RHW7_9ROSI</name>
<dbReference type="SUPFAM" id="SSF49599">
    <property type="entry name" value="TRAF domain-like"/>
    <property type="match status" value="2"/>
</dbReference>
<dbReference type="CDD" id="cd00121">
    <property type="entry name" value="MATH"/>
    <property type="match status" value="2"/>
</dbReference>
<protein>
    <recommendedName>
        <fullName evidence="1">MATH domain-containing protein</fullName>
    </recommendedName>
</protein>
<gene>
    <name evidence="2" type="ORF">V6N11_040566</name>
</gene>
<dbReference type="InterPro" id="IPR008974">
    <property type="entry name" value="TRAF-like"/>
</dbReference>
<dbReference type="PANTHER" id="PTHR46162:SF64">
    <property type="entry name" value="TRAF-LIKE FAMILY PROTEIN"/>
    <property type="match status" value="1"/>
</dbReference>
<sequence length="314" mass="36333">MEEFLRKPEIIRVTRDLPPAHYIFSIESFSLLVDTGVEKYESHAFDVDTYKWRLSLYPNGNKKSNGDGFISLYLQIEETENFRPTWEVNVNLRFFIFDQIRDKYLTIEESEGVIKRYYQMKTEWGIAQLVSLDHFKEASNGYLVDDCCTFGVEIFVIKRTGRLERVSMVKHPPSNTITFKLHNYSKSFYESYTSNVQTIGDSKWELIVYPRGNGIGENTSLSVFLGLVDGHKLPSQGKVYAKYKFRVKDHYNSANTREFTGANWFTASAYRLGSASFMALSNLKDKSKGYILNDTLMVEAEIIVVSKVKLFLYN</sequence>
<organism evidence="2 3">
    <name type="scientific">Hibiscus sabdariffa</name>
    <name type="common">roselle</name>
    <dbReference type="NCBI Taxonomy" id="183260"/>
    <lineage>
        <taxon>Eukaryota</taxon>
        <taxon>Viridiplantae</taxon>
        <taxon>Streptophyta</taxon>
        <taxon>Embryophyta</taxon>
        <taxon>Tracheophyta</taxon>
        <taxon>Spermatophyta</taxon>
        <taxon>Magnoliopsida</taxon>
        <taxon>eudicotyledons</taxon>
        <taxon>Gunneridae</taxon>
        <taxon>Pentapetalae</taxon>
        <taxon>rosids</taxon>
        <taxon>malvids</taxon>
        <taxon>Malvales</taxon>
        <taxon>Malvaceae</taxon>
        <taxon>Malvoideae</taxon>
        <taxon>Hibiscus</taxon>
    </lineage>
</organism>
<evidence type="ECO:0000313" key="3">
    <source>
        <dbReference type="Proteomes" id="UP001396334"/>
    </source>
</evidence>
<feature type="domain" description="MATH" evidence="1">
    <location>
        <begin position="174"/>
        <end position="302"/>
    </location>
</feature>
<dbReference type="SMART" id="SM00061">
    <property type="entry name" value="MATH"/>
    <property type="match status" value="2"/>
</dbReference>
<feature type="domain" description="MATH" evidence="1">
    <location>
        <begin position="19"/>
        <end position="154"/>
    </location>
</feature>
<reference evidence="2 3" key="1">
    <citation type="journal article" date="2024" name="G3 (Bethesda)">
        <title>Genome assembly of Hibiscus sabdariffa L. provides insights into metabolisms of medicinal natural products.</title>
        <authorList>
            <person name="Kim T."/>
        </authorList>
    </citation>
    <scope>NUCLEOTIDE SEQUENCE [LARGE SCALE GENOMIC DNA]</scope>
    <source>
        <strain evidence="2">TK-2024</strain>
        <tissue evidence="2">Old leaves</tissue>
    </source>
</reference>
<evidence type="ECO:0000313" key="2">
    <source>
        <dbReference type="EMBL" id="KAK9012521.1"/>
    </source>
</evidence>